<evidence type="ECO:0000256" key="6">
    <source>
        <dbReference type="ARBA" id="ARBA00022777"/>
    </source>
</evidence>
<dbReference type="PROSITE" id="PS51257">
    <property type="entry name" value="PROKAR_LIPOPROTEIN"/>
    <property type="match status" value="1"/>
</dbReference>
<dbReference type="InterPro" id="IPR027417">
    <property type="entry name" value="P-loop_NTPase"/>
</dbReference>
<evidence type="ECO:0000256" key="1">
    <source>
        <dbReference type="ARBA" id="ARBA00004761"/>
    </source>
</evidence>
<organism evidence="10 11">
    <name type="scientific">Candidimonas humi</name>
    <dbReference type="NCBI Taxonomy" id="683355"/>
    <lineage>
        <taxon>Bacteria</taxon>
        <taxon>Pseudomonadati</taxon>
        <taxon>Pseudomonadota</taxon>
        <taxon>Betaproteobacteria</taxon>
        <taxon>Burkholderiales</taxon>
        <taxon>Alcaligenaceae</taxon>
        <taxon>Candidimonas</taxon>
    </lineage>
</organism>
<dbReference type="Proteomes" id="UP001595848">
    <property type="component" value="Unassembled WGS sequence"/>
</dbReference>
<dbReference type="EC" id="2.7.1.12" evidence="3 9"/>
<accession>A0ABV8NVR9</accession>
<dbReference type="PANTHER" id="PTHR43442:SF3">
    <property type="entry name" value="GLUCONOKINASE-RELATED"/>
    <property type="match status" value="1"/>
</dbReference>
<keyword evidence="6 9" id="KW-0418">Kinase</keyword>
<evidence type="ECO:0000256" key="9">
    <source>
        <dbReference type="RuleBase" id="RU363066"/>
    </source>
</evidence>
<keyword evidence="11" id="KW-1185">Reference proteome</keyword>
<comment type="similarity">
    <text evidence="2 9">Belongs to the gluconokinase GntK/GntV family.</text>
</comment>
<dbReference type="InterPro" id="IPR006001">
    <property type="entry name" value="Therm_gnt_kin"/>
</dbReference>
<dbReference type="PANTHER" id="PTHR43442">
    <property type="entry name" value="GLUCONOKINASE-RELATED"/>
    <property type="match status" value="1"/>
</dbReference>
<keyword evidence="5 9" id="KW-0547">Nucleotide-binding</keyword>
<dbReference type="RefSeq" id="WP_246600850.1">
    <property type="nucleotide sequence ID" value="NZ_JAHTBN010000013.1"/>
</dbReference>
<comment type="caution">
    <text evidence="10">The sequence shown here is derived from an EMBL/GenBank/DDBJ whole genome shotgun (WGS) entry which is preliminary data.</text>
</comment>
<dbReference type="Gene3D" id="3.40.50.300">
    <property type="entry name" value="P-loop containing nucleotide triphosphate hydrolases"/>
    <property type="match status" value="1"/>
</dbReference>
<dbReference type="SUPFAM" id="SSF52540">
    <property type="entry name" value="P-loop containing nucleoside triphosphate hydrolases"/>
    <property type="match status" value="1"/>
</dbReference>
<keyword evidence="4 9" id="KW-0808">Transferase</keyword>
<evidence type="ECO:0000256" key="2">
    <source>
        <dbReference type="ARBA" id="ARBA00008420"/>
    </source>
</evidence>
<evidence type="ECO:0000256" key="7">
    <source>
        <dbReference type="ARBA" id="ARBA00022840"/>
    </source>
</evidence>
<comment type="pathway">
    <text evidence="1">Carbohydrate acid metabolism.</text>
</comment>
<reference evidence="11" key="1">
    <citation type="journal article" date="2019" name="Int. J. Syst. Evol. Microbiol.">
        <title>The Global Catalogue of Microorganisms (GCM) 10K type strain sequencing project: providing services to taxonomists for standard genome sequencing and annotation.</title>
        <authorList>
            <consortium name="The Broad Institute Genomics Platform"/>
            <consortium name="The Broad Institute Genome Sequencing Center for Infectious Disease"/>
            <person name="Wu L."/>
            <person name="Ma J."/>
        </authorList>
    </citation>
    <scope>NUCLEOTIDE SEQUENCE [LARGE SCALE GENOMIC DNA]</scope>
    <source>
        <strain evidence="11">LMG 24813</strain>
    </source>
</reference>
<comment type="catalytic activity">
    <reaction evidence="8 9">
        <text>D-gluconate + ATP = 6-phospho-D-gluconate + ADP + H(+)</text>
        <dbReference type="Rhea" id="RHEA:19433"/>
        <dbReference type="ChEBI" id="CHEBI:15378"/>
        <dbReference type="ChEBI" id="CHEBI:18391"/>
        <dbReference type="ChEBI" id="CHEBI:30616"/>
        <dbReference type="ChEBI" id="CHEBI:58759"/>
        <dbReference type="ChEBI" id="CHEBI:456216"/>
        <dbReference type="EC" id="2.7.1.12"/>
    </reaction>
</comment>
<dbReference type="EMBL" id="JBHSBV010000001">
    <property type="protein sequence ID" value="MFC4199966.1"/>
    <property type="molecule type" value="Genomic_DNA"/>
</dbReference>
<evidence type="ECO:0000256" key="5">
    <source>
        <dbReference type="ARBA" id="ARBA00022741"/>
    </source>
</evidence>
<evidence type="ECO:0000256" key="3">
    <source>
        <dbReference type="ARBA" id="ARBA00012054"/>
    </source>
</evidence>
<sequence length="176" mass="19135">MNPNKLALVVMGVSGCGKSSVAQVVVERLGGRLIEGDEFHPQANIAKMRRGEALTDEDRAAWLDRLASELSDCARRGELAVLACSALKRRYRDRLRAAVPALGLVFLDLPERVAYERVALRTGHFMPSSLVAAQFADLEPPVSEGLTLTVDAMLPVADIADLTLRWYCRSGGSIKS</sequence>
<evidence type="ECO:0000313" key="11">
    <source>
        <dbReference type="Proteomes" id="UP001595848"/>
    </source>
</evidence>
<dbReference type="Pfam" id="PF13671">
    <property type="entry name" value="AAA_33"/>
    <property type="match status" value="1"/>
</dbReference>
<dbReference type="CDD" id="cd02021">
    <property type="entry name" value="GntK"/>
    <property type="match status" value="1"/>
</dbReference>
<gene>
    <name evidence="10" type="ORF">ACFOY1_03275</name>
</gene>
<evidence type="ECO:0000256" key="4">
    <source>
        <dbReference type="ARBA" id="ARBA00022679"/>
    </source>
</evidence>
<evidence type="ECO:0000313" key="10">
    <source>
        <dbReference type="EMBL" id="MFC4199966.1"/>
    </source>
</evidence>
<proteinExistence type="inferred from homology"/>
<dbReference type="NCBIfam" id="TIGR01313">
    <property type="entry name" value="therm_gnt_kin"/>
    <property type="match status" value="1"/>
</dbReference>
<evidence type="ECO:0000256" key="8">
    <source>
        <dbReference type="ARBA" id="ARBA00048090"/>
    </source>
</evidence>
<protein>
    <recommendedName>
        <fullName evidence="3 9">Gluconokinase</fullName>
        <ecNumber evidence="3 9">2.7.1.12</ecNumber>
    </recommendedName>
</protein>
<keyword evidence="7 9" id="KW-0067">ATP-binding</keyword>
<name>A0ABV8NVR9_9BURK</name>